<dbReference type="AlphaFoldDB" id="A0A6C2CNN4"/>
<dbReference type="SMART" id="SM00086">
    <property type="entry name" value="PAC"/>
    <property type="match status" value="2"/>
</dbReference>
<keyword evidence="1" id="KW-0472">Membrane</keyword>
<dbReference type="SUPFAM" id="SSF55785">
    <property type="entry name" value="PYP-like sensor domain (PAS domain)"/>
    <property type="match status" value="2"/>
</dbReference>
<dbReference type="Pfam" id="PF13426">
    <property type="entry name" value="PAS_9"/>
    <property type="match status" value="2"/>
</dbReference>
<dbReference type="Pfam" id="PF00990">
    <property type="entry name" value="GGDEF"/>
    <property type="match status" value="1"/>
</dbReference>
<dbReference type="NCBIfam" id="TIGR00254">
    <property type="entry name" value="GGDEF"/>
    <property type="match status" value="1"/>
</dbReference>
<dbReference type="PANTHER" id="PTHR44757:SF2">
    <property type="entry name" value="BIOFILM ARCHITECTURE MAINTENANCE PROTEIN MBAA"/>
    <property type="match status" value="1"/>
</dbReference>
<evidence type="ECO:0000313" key="4">
    <source>
        <dbReference type="EMBL" id="TYC55033.1"/>
    </source>
</evidence>
<comment type="caution">
    <text evidence="4">The sequence shown here is derived from an EMBL/GenBank/DDBJ whole genome shotgun (WGS) entry which is preliminary data.</text>
</comment>
<feature type="domain" description="GGDEF" evidence="3">
    <location>
        <begin position="495"/>
        <end position="626"/>
    </location>
</feature>
<dbReference type="EMBL" id="SDKK01000015">
    <property type="protein sequence ID" value="TYC55033.1"/>
    <property type="molecule type" value="Genomic_DNA"/>
</dbReference>
<proteinExistence type="predicted"/>
<evidence type="ECO:0000256" key="1">
    <source>
        <dbReference type="SAM" id="Phobius"/>
    </source>
</evidence>
<organism evidence="4 5">
    <name type="scientific">Zoogloea oleivorans</name>
    <dbReference type="NCBI Taxonomy" id="1552750"/>
    <lineage>
        <taxon>Bacteria</taxon>
        <taxon>Pseudomonadati</taxon>
        <taxon>Pseudomonadota</taxon>
        <taxon>Betaproteobacteria</taxon>
        <taxon>Rhodocyclales</taxon>
        <taxon>Zoogloeaceae</taxon>
        <taxon>Zoogloea</taxon>
    </lineage>
</organism>
<dbReference type="InterPro" id="IPR043128">
    <property type="entry name" value="Rev_trsase/Diguanyl_cyclase"/>
</dbReference>
<dbReference type="OrthoDB" id="9813903at2"/>
<dbReference type="Gene3D" id="3.30.70.270">
    <property type="match status" value="1"/>
</dbReference>
<evidence type="ECO:0000313" key="5">
    <source>
        <dbReference type="Proteomes" id="UP000389128"/>
    </source>
</evidence>
<feature type="transmembrane region" description="Helical" evidence="1">
    <location>
        <begin position="151"/>
        <end position="171"/>
    </location>
</feature>
<dbReference type="InterPro" id="IPR035965">
    <property type="entry name" value="PAS-like_dom_sf"/>
</dbReference>
<gene>
    <name evidence="4" type="ORF">ETQ85_16435</name>
</gene>
<feature type="domain" description="PAC" evidence="2">
    <location>
        <begin position="285"/>
        <end position="336"/>
    </location>
</feature>
<feature type="transmembrane region" description="Helical" evidence="1">
    <location>
        <begin position="123"/>
        <end position="144"/>
    </location>
</feature>
<dbReference type="Proteomes" id="UP000389128">
    <property type="component" value="Unassembled WGS sequence"/>
</dbReference>
<keyword evidence="5" id="KW-1185">Reference proteome</keyword>
<dbReference type="NCBIfam" id="TIGR00229">
    <property type="entry name" value="sensory_box"/>
    <property type="match status" value="1"/>
</dbReference>
<dbReference type="InterPro" id="IPR029787">
    <property type="entry name" value="Nucleotide_cyclase"/>
</dbReference>
<dbReference type="PROSITE" id="PS50113">
    <property type="entry name" value="PAC"/>
    <property type="match status" value="2"/>
</dbReference>
<evidence type="ECO:0000259" key="3">
    <source>
        <dbReference type="PROSITE" id="PS50887"/>
    </source>
</evidence>
<dbReference type="SMART" id="SM00267">
    <property type="entry name" value="GGDEF"/>
    <property type="match status" value="1"/>
</dbReference>
<keyword evidence="1" id="KW-1133">Transmembrane helix</keyword>
<dbReference type="InterPro" id="IPR001610">
    <property type="entry name" value="PAC"/>
</dbReference>
<protein>
    <submittedName>
        <fullName evidence="4">Sensor domain-containing diguanylate cyclase</fullName>
    </submittedName>
</protein>
<dbReference type="RefSeq" id="WP_148580166.1">
    <property type="nucleotide sequence ID" value="NZ_SDKK01000015.1"/>
</dbReference>
<dbReference type="CDD" id="cd01949">
    <property type="entry name" value="GGDEF"/>
    <property type="match status" value="1"/>
</dbReference>
<dbReference type="SUPFAM" id="SSF55073">
    <property type="entry name" value="Nucleotide cyclase"/>
    <property type="match status" value="1"/>
</dbReference>
<name>A0A6C2CNN4_9RHOO</name>
<dbReference type="PANTHER" id="PTHR44757">
    <property type="entry name" value="DIGUANYLATE CYCLASE DGCP"/>
    <property type="match status" value="1"/>
</dbReference>
<keyword evidence="1" id="KW-0812">Transmembrane</keyword>
<dbReference type="Gene3D" id="3.30.450.20">
    <property type="entry name" value="PAS domain"/>
    <property type="match status" value="2"/>
</dbReference>
<dbReference type="CDD" id="cd00130">
    <property type="entry name" value="PAS"/>
    <property type="match status" value="1"/>
</dbReference>
<dbReference type="InterPro" id="IPR052155">
    <property type="entry name" value="Biofilm_reg_signaling"/>
</dbReference>
<reference evidence="4 5" key="1">
    <citation type="submission" date="2019-01" db="EMBL/GenBank/DDBJ databases">
        <title>Zoogloea oleivorans genome sequencing and assembly.</title>
        <authorList>
            <person name="Tancsics A."/>
            <person name="Farkas M."/>
            <person name="Kriszt B."/>
            <person name="Maroti G."/>
            <person name="Horvath B."/>
        </authorList>
    </citation>
    <scope>NUCLEOTIDE SEQUENCE [LARGE SCALE GENOMIC DNA]</scope>
    <source>
        <strain evidence="4 5">Buc</strain>
    </source>
</reference>
<sequence>MKLASPPLLRHDSLRSSTAACENALIPRTYAYRIQIIGQLICILTVIALWPHVALPLQLGVWWLGMTVAQMLLTSLVRPSRNHGTHDPLDELSLRHYLSSASAVIGGAAWGSLPLVGPYDAAAPAQMILFMVLGGITLAGAGILSNSRSAYAIFVSATLLPLFILTLVNPPAALPHASVWLTLFVLFAFTLNDILYTSRQASGLSWKGDAELVMTQQTMLDHSSEAIILSRRLRILRSNQRFAAMMHDGHVPLPGSRLETWFEHRNDWKKHARAASNAFRRGDTYREATRLRRRDGSVFWAEISGEAVTPGSAPLHVVWVISDITERMNATARAALAGEQLHALIGQSADWYWQTDAQHRLMQVTRHSAESNDPLQHNIGRNWWQLHRLGEGARTEQAAVRQRFEDRQGFRNLMVEVRDGSCAPLWLNICGTPRVNEHGSFLGHHGIATDVTEQVRGRERVHHLAYHDTLTGLPNRRLLTDRLSQAIARAQRYRERVGVILVDLDNFKRINDLGGHAAGDRVLLDTADRLRSCIRSCDTVARLSGDAFVVLLAELDLPSDADQVAGKILHTLHQPLEGMALRTPLSTSIGIAIFPEDANSANSLLEVADARMYRAKRRGGQRIEHV</sequence>
<dbReference type="InterPro" id="IPR000014">
    <property type="entry name" value="PAS"/>
</dbReference>
<evidence type="ECO:0000259" key="2">
    <source>
        <dbReference type="PROSITE" id="PS50113"/>
    </source>
</evidence>
<feature type="domain" description="PAC" evidence="2">
    <location>
        <begin position="408"/>
        <end position="463"/>
    </location>
</feature>
<dbReference type="InterPro" id="IPR000160">
    <property type="entry name" value="GGDEF_dom"/>
</dbReference>
<dbReference type="PROSITE" id="PS50887">
    <property type="entry name" value="GGDEF"/>
    <property type="match status" value="1"/>
</dbReference>
<feature type="transmembrane region" description="Helical" evidence="1">
    <location>
        <begin position="36"/>
        <end position="53"/>
    </location>
</feature>
<accession>A0A6C2CNN4</accession>
<dbReference type="InterPro" id="IPR000700">
    <property type="entry name" value="PAS-assoc_C"/>
</dbReference>